<dbReference type="CDD" id="cd00158">
    <property type="entry name" value="RHOD"/>
    <property type="match status" value="1"/>
</dbReference>
<dbReference type="EMBL" id="JAUSVY010000005">
    <property type="protein sequence ID" value="MDQ0505632.1"/>
    <property type="molecule type" value="Genomic_DNA"/>
</dbReference>
<dbReference type="Gene3D" id="3.40.250.10">
    <property type="entry name" value="Rhodanese-like domain"/>
    <property type="match status" value="1"/>
</dbReference>
<feature type="domain" description="Rhodanese" evidence="2">
    <location>
        <begin position="122"/>
        <end position="205"/>
    </location>
</feature>
<reference evidence="3 4" key="1">
    <citation type="submission" date="2023-07" db="EMBL/GenBank/DDBJ databases">
        <title>Genomic Encyclopedia of Type Strains, Phase IV (KMG-IV): sequencing the most valuable type-strain genomes for metagenomic binning, comparative biology and taxonomic classification.</title>
        <authorList>
            <person name="Goeker M."/>
        </authorList>
    </citation>
    <scope>NUCLEOTIDE SEQUENCE [LARGE SCALE GENOMIC DNA]</scope>
    <source>
        <strain evidence="3 4">DSM 3770</strain>
    </source>
</reference>
<feature type="signal peptide" evidence="1">
    <location>
        <begin position="1"/>
        <end position="37"/>
    </location>
</feature>
<dbReference type="NCBIfam" id="TIGR03865">
    <property type="entry name" value="PQQ_CXXCW"/>
    <property type="match status" value="1"/>
</dbReference>
<organism evidence="3 4">
    <name type="scientific">Xanthobacter agilis</name>
    <dbReference type="NCBI Taxonomy" id="47492"/>
    <lineage>
        <taxon>Bacteria</taxon>
        <taxon>Pseudomonadati</taxon>
        <taxon>Pseudomonadota</taxon>
        <taxon>Alphaproteobacteria</taxon>
        <taxon>Hyphomicrobiales</taxon>
        <taxon>Xanthobacteraceae</taxon>
        <taxon>Xanthobacter</taxon>
    </lineage>
</organism>
<keyword evidence="1" id="KW-0732">Signal</keyword>
<sequence>MSASGRHAVGCRPAGRRLLMWGVAAVALGIAAGSAAAQQAPQSGAATLAAAPVPPEPSDYHFEPYRAPTPQTLSGAEVLSPAQAQALWRGGQAVFVDVLPRPPRPAALPADTVWRDPPHASIPGALWLPNVGFGALDAATERYFHDGLKAGTDGDLQRQIVVFCLKDCWMSWNAAKRALAAGYRRVAWFPEGADGWTATGLPLERLEPWQPAKAR</sequence>
<keyword evidence="4" id="KW-1185">Reference proteome</keyword>
<proteinExistence type="predicted"/>
<protein>
    <submittedName>
        <fullName evidence="3">PQQ-dependent catabolism-associated CXXCW motif protein</fullName>
    </submittedName>
</protein>
<accession>A0ABU0LEQ3</accession>
<gene>
    <name evidence="3" type="ORF">QOZ94_002432</name>
</gene>
<comment type="caution">
    <text evidence="3">The sequence shown here is derived from an EMBL/GenBank/DDBJ whole genome shotgun (WGS) entry which is preliminary data.</text>
</comment>
<dbReference type="InterPro" id="IPR036873">
    <property type="entry name" value="Rhodanese-like_dom_sf"/>
</dbReference>
<evidence type="ECO:0000256" key="1">
    <source>
        <dbReference type="SAM" id="SignalP"/>
    </source>
</evidence>
<dbReference type="PROSITE" id="PS50206">
    <property type="entry name" value="RHODANESE_3"/>
    <property type="match status" value="1"/>
</dbReference>
<evidence type="ECO:0000313" key="4">
    <source>
        <dbReference type="Proteomes" id="UP001241747"/>
    </source>
</evidence>
<dbReference type="Proteomes" id="UP001241747">
    <property type="component" value="Unassembled WGS sequence"/>
</dbReference>
<evidence type="ECO:0000313" key="3">
    <source>
        <dbReference type="EMBL" id="MDQ0505632.1"/>
    </source>
</evidence>
<feature type="chain" id="PRO_5045842373" evidence="1">
    <location>
        <begin position="38"/>
        <end position="215"/>
    </location>
</feature>
<dbReference type="InterPro" id="IPR022376">
    <property type="entry name" value="PQQ_CXXCW"/>
</dbReference>
<evidence type="ECO:0000259" key="2">
    <source>
        <dbReference type="PROSITE" id="PS50206"/>
    </source>
</evidence>
<name>A0ABU0LEQ3_XANAG</name>
<dbReference type="InterPro" id="IPR001763">
    <property type="entry name" value="Rhodanese-like_dom"/>
</dbReference>
<dbReference type="SUPFAM" id="SSF52821">
    <property type="entry name" value="Rhodanese/Cell cycle control phosphatase"/>
    <property type="match status" value="1"/>
</dbReference>